<evidence type="ECO:0000313" key="13">
    <source>
        <dbReference type="EMBL" id="THD26660.1"/>
    </source>
</evidence>
<dbReference type="Pfam" id="PF01048">
    <property type="entry name" value="PNP_UDP_1"/>
    <property type="match status" value="1"/>
</dbReference>
<dbReference type="AlphaFoldDB" id="A0A4E0S2Z9"/>
<comment type="catalytic activity">
    <reaction evidence="9">
        <text>2'-deoxyinosine + phosphate = 2-deoxy-alpha-D-ribose 1-phosphate + hypoxanthine</text>
        <dbReference type="Rhea" id="RHEA:27750"/>
        <dbReference type="ChEBI" id="CHEBI:17368"/>
        <dbReference type="ChEBI" id="CHEBI:28997"/>
        <dbReference type="ChEBI" id="CHEBI:43474"/>
        <dbReference type="ChEBI" id="CHEBI:57259"/>
        <dbReference type="EC" id="2.4.2.1"/>
    </reaction>
</comment>
<evidence type="ECO:0000256" key="10">
    <source>
        <dbReference type="ARBA" id="ARBA00023970"/>
    </source>
</evidence>
<dbReference type="CDD" id="cd09009">
    <property type="entry name" value="PNP-EcPNPII_like"/>
    <property type="match status" value="1"/>
</dbReference>
<sequence length="282" mass="30560">MASVNVESIGKIVKFIRCRVKLTPTVGIICGSGLGKLADAVNHSITIPYKEIPGFPQCTVAGHKGNLVFGTFGTKNVVVMQGCFHGYEGYSSEEITIPIRVMKLLGVGTILISNAAGGLNTKLKRGDLVIIKDHISMPSLGLQRALVGPNDERFGPRFMTTSDVYDEQLRRLMLKIASEKGLENSVHEGVYCFCGGPNYETPAEARMLAMMGGDIIGMSTVPEVTVARYCGILVLAVSIVTNLAVMDVDEKVPEVSHEEVLEEADKRAVVLQDLFTDLVKRM</sequence>
<comment type="similarity">
    <text evidence="2 11">Belongs to the PNP/MTAP phosphorylase family.</text>
</comment>
<evidence type="ECO:0000256" key="8">
    <source>
        <dbReference type="ARBA" id="ARBA00023929"/>
    </source>
</evidence>
<dbReference type="GO" id="GO:0009116">
    <property type="term" value="P:nucleoside metabolic process"/>
    <property type="evidence" value="ECO:0007669"/>
    <property type="project" value="InterPro"/>
</dbReference>
<proteinExistence type="inferred from homology"/>
<dbReference type="GO" id="GO:0005737">
    <property type="term" value="C:cytoplasm"/>
    <property type="evidence" value="ECO:0007669"/>
    <property type="project" value="TreeGrafter"/>
</dbReference>
<dbReference type="PANTHER" id="PTHR11904">
    <property type="entry name" value="METHYLTHIOADENOSINE/PURINE NUCLEOSIDE PHOSPHORYLASE"/>
    <property type="match status" value="1"/>
</dbReference>
<dbReference type="InterPro" id="IPR011268">
    <property type="entry name" value="Purine_phosphorylase"/>
</dbReference>
<evidence type="ECO:0000256" key="1">
    <source>
        <dbReference type="ARBA" id="ARBA00005058"/>
    </source>
</evidence>
<evidence type="ECO:0000256" key="11">
    <source>
        <dbReference type="PIRNR" id="PIRNR000477"/>
    </source>
</evidence>
<dbReference type="EMBL" id="JXXN02000668">
    <property type="protein sequence ID" value="THD26660.1"/>
    <property type="molecule type" value="Genomic_DNA"/>
</dbReference>
<feature type="domain" description="Nucleoside phosphorylase" evidence="12">
    <location>
        <begin position="25"/>
        <end position="274"/>
    </location>
</feature>
<dbReference type="InterPro" id="IPR035994">
    <property type="entry name" value="Nucleoside_phosphorylase_sf"/>
</dbReference>
<dbReference type="EC" id="2.4.2.1" evidence="3 11"/>
<gene>
    <name evidence="13" type="ORF">D915_002558</name>
</gene>
<dbReference type="Proteomes" id="UP000230066">
    <property type="component" value="Unassembled WGS sequence"/>
</dbReference>
<keyword evidence="6 11" id="KW-0808">Transferase</keyword>
<dbReference type="GO" id="GO:0004731">
    <property type="term" value="F:purine-nucleoside phosphorylase activity"/>
    <property type="evidence" value="ECO:0007669"/>
    <property type="project" value="UniProtKB-EC"/>
</dbReference>
<keyword evidence="5 11" id="KW-0328">Glycosyltransferase</keyword>
<dbReference type="NCBIfam" id="NF006054">
    <property type="entry name" value="PRK08202.1"/>
    <property type="match status" value="1"/>
</dbReference>
<dbReference type="Gene3D" id="3.40.50.1580">
    <property type="entry name" value="Nucleoside phosphorylase domain"/>
    <property type="match status" value="1"/>
</dbReference>
<evidence type="ECO:0000256" key="4">
    <source>
        <dbReference type="ARBA" id="ARBA00013834"/>
    </source>
</evidence>
<comment type="caution">
    <text evidence="13">The sequence shown here is derived from an EMBL/GenBank/DDBJ whole genome shotgun (WGS) entry which is preliminary data.</text>
</comment>
<comment type="catalytic activity">
    <reaction evidence="7">
        <text>inosine + phosphate = alpha-D-ribose 1-phosphate + hypoxanthine</text>
        <dbReference type="Rhea" id="RHEA:27646"/>
        <dbReference type="ChEBI" id="CHEBI:17368"/>
        <dbReference type="ChEBI" id="CHEBI:17596"/>
        <dbReference type="ChEBI" id="CHEBI:43474"/>
        <dbReference type="ChEBI" id="CHEBI:57720"/>
        <dbReference type="EC" id="2.4.2.1"/>
    </reaction>
</comment>
<evidence type="ECO:0000259" key="12">
    <source>
        <dbReference type="Pfam" id="PF01048"/>
    </source>
</evidence>
<evidence type="ECO:0000256" key="9">
    <source>
        <dbReference type="ARBA" id="ARBA00023950"/>
    </source>
</evidence>
<dbReference type="NCBIfam" id="TIGR01697">
    <property type="entry name" value="PNPH-PUNA-XAPA"/>
    <property type="match status" value="1"/>
</dbReference>
<evidence type="ECO:0000256" key="5">
    <source>
        <dbReference type="ARBA" id="ARBA00022676"/>
    </source>
</evidence>
<dbReference type="PIRSF" id="PIRSF000477">
    <property type="entry name" value="PurNPase"/>
    <property type="match status" value="1"/>
</dbReference>
<evidence type="ECO:0000256" key="3">
    <source>
        <dbReference type="ARBA" id="ARBA00011886"/>
    </source>
</evidence>
<evidence type="ECO:0000256" key="2">
    <source>
        <dbReference type="ARBA" id="ARBA00006751"/>
    </source>
</evidence>
<evidence type="ECO:0000313" key="14">
    <source>
        <dbReference type="Proteomes" id="UP000230066"/>
    </source>
</evidence>
<comment type="pathway">
    <text evidence="1 11">Purine metabolism; purine nucleoside salvage.</text>
</comment>
<dbReference type="GO" id="GO:0047975">
    <property type="term" value="F:guanosine phosphorylase activity"/>
    <property type="evidence" value="ECO:0007669"/>
    <property type="project" value="RHEA"/>
</dbReference>
<accession>A0A4E0S2Z9</accession>
<name>A0A4E0S2Z9_FASHE</name>
<dbReference type="PANTHER" id="PTHR11904:SF9">
    <property type="entry name" value="PURINE NUCLEOSIDE PHOSPHORYLASE-RELATED"/>
    <property type="match status" value="1"/>
</dbReference>
<reference evidence="13" key="1">
    <citation type="submission" date="2019-03" db="EMBL/GenBank/DDBJ databases">
        <title>Improved annotation for the trematode Fasciola hepatica.</title>
        <authorList>
            <person name="Choi Y.-J."/>
            <person name="Martin J."/>
            <person name="Mitreva M."/>
        </authorList>
    </citation>
    <scope>NUCLEOTIDE SEQUENCE [LARGE SCALE GENOMIC DNA]</scope>
</reference>
<evidence type="ECO:0000256" key="6">
    <source>
        <dbReference type="ARBA" id="ARBA00022679"/>
    </source>
</evidence>
<dbReference type="UniPathway" id="UPA00606"/>
<comment type="function">
    <text evidence="11">The purine nucleoside phosphorylases catalyze the phosphorolytic breakdown of the N-glycosidic bond in the beta-(deoxy)ribonucleoside molecules, with the formation of the corresponding free purine bases and pentose-1-phosphate.</text>
</comment>
<dbReference type="InterPro" id="IPR011270">
    <property type="entry name" value="Pur_Nuc_Pase_Ino/Guo-sp"/>
</dbReference>
<comment type="catalytic activity">
    <reaction evidence="8">
        <text>2'-deoxyguanosine + phosphate = 2-deoxy-alpha-D-ribose 1-phosphate + guanine</text>
        <dbReference type="Rhea" id="RHEA:27738"/>
        <dbReference type="ChEBI" id="CHEBI:16235"/>
        <dbReference type="ChEBI" id="CHEBI:17172"/>
        <dbReference type="ChEBI" id="CHEBI:43474"/>
        <dbReference type="ChEBI" id="CHEBI:57259"/>
        <dbReference type="EC" id="2.4.2.1"/>
    </reaction>
</comment>
<dbReference type="InterPro" id="IPR000845">
    <property type="entry name" value="Nucleoside_phosphorylase_d"/>
</dbReference>
<dbReference type="FunFam" id="3.40.50.1580:FF:000004">
    <property type="entry name" value="Purine nucleoside phosphorylase"/>
    <property type="match status" value="1"/>
</dbReference>
<dbReference type="SUPFAM" id="SSF53167">
    <property type="entry name" value="Purine and uridine phosphorylases"/>
    <property type="match status" value="1"/>
</dbReference>
<protein>
    <recommendedName>
        <fullName evidence="4 11">Purine nucleoside phosphorylase</fullName>
        <ecNumber evidence="3 11">2.4.2.1</ecNumber>
    </recommendedName>
    <alternativeName>
        <fullName evidence="11">Inosine-guanosine phosphorylase</fullName>
    </alternativeName>
</protein>
<dbReference type="NCBIfam" id="TIGR01700">
    <property type="entry name" value="PNPH"/>
    <property type="match status" value="1"/>
</dbReference>
<keyword evidence="14" id="KW-1185">Reference proteome</keyword>
<organism evidence="13 14">
    <name type="scientific">Fasciola hepatica</name>
    <name type="common">Liver fluke</name>
    <dbReference type="NCBI Taxonomy" id="6192"/>
    <lineage>
        <taxon>Eukaryota</taxon>
        <taxon>Metazoa</taxon>
        <taxon>Spiralia</taxon>
        <taxon>Lophotrochozoa</taxon>
        <taxon>Platyhelminthes</taxon>
        <taxon>Trematoda</taxon>
        <taxon>Digenea</taxon>
        <taxon>Plagiorchiida</taxon>
        <taxon>Echinostomata</taxon>
        <taxon>Echinostomatoidea</taxon>
        <taxon>Fasciolidae</taxon>
        <taxon>Fasciola</taxon>
    </lineage>
</organism>
<evidence type="ECO:0000256" key="7">
    <source>
        <dbReference type="ARBA" id="ARBA00023918"/>
    </source>
</evidence>
<comment type="catalytic activity">
    <reaction evidence="10">
        <text>guanosine + phosphate = alpha-D-ribose 1-phosphate + guanine</text>
        <dbReference type="Rhea" id="RHEA:13233"/>
        <dbReference type="ChEBI" id="CHEBI:16235"/>
        <dbReference type="ChEBI" id="CHEBI:16750"/>
        <dbReference type="ChEBI" id="CHEBI:43474"/>
        <dbReference type="ChEBI" id="CHEBI:57720"/>
        <dbReference type="EC" id="2.4.2.1"/>
    </reaction>
</comment>